<feature type="compositionally biased region" description="Polar residues" evidence="1">
    <location>
        <begin position="117"/>
        <end position="127"/>
    </location>
</feature>
<dbReference type="Proteomes" id="UP000095209">
    <property type="component" value="Unassembled WGS sequence"/>
</dbReference>
<proteinExistence type="predicted"/>
<feature type="region of interest" description="Disordered" evidence="1">
    <location>
        <begin position="1"/>
        <end position="44"/>
    </location>
</feature>
<comment type="caution">
    <text evidence="4">The sequence shown here is derived from an EMBL/GenBank/DDBJ whole genome shotgun (WGS) entry which is preliminary data.</text>
</comment>
<dbReference type="PROSITE" id="PS51782">
    <property type="entry name" value="LYSM"/>
    <property type="match status" value="1"/>
</dbReference>
<dbReference type="SMART" id="SM00257">
    <property type="entry name" value="LysM"/>
    <property type="match status" value="1"/>
</dbReference>
<dbReference type="RefSeq" id="WP_069716405.1">
    <property type="nucleotide sequence ID" value="NZ_MJEH01000011.1"/>
</dbReference>
<feature type="compositionally biased region" description="Basic and acidic residues" evidence="1">
    <location>
        <begin position="99"/>
        <end position="116"/>
    </location>
</feature>
<dbReference type="STRING" id="1305675.BFG57_00470"/>
<dbReference type="OrthoDB" id="2583609at2"/>
<dbReference type="EMBL" id="MJEH01000011">
    <property type="protein sequence ID" value="OEH93502.1"/>
    <property type="molecule type" value="Genomic_DNA"/>
</dbReference>
<feature type="compositionally biased region" description="Basic and acidic residues" evidence="1">
    <location>
        <begin position="1"/>
        <end position="10"/>
    </location>
</feature>
<evidence type="ECO:0000256" key="2">
    <source>
        <dbReference type="SAM" id="Phobius"/>
    </source>
</evidence>
<accession>A0A1E5LHE9</accession>
<dbReference type="Pfam" id="PF01476">
    <property type="entry name" value="LysM"/>
    <property type="match status" value="1"/>
</dbReference>
<feature type="domain" description="LysM" evidence="3">
    <location>
        <begin position="150"/>
        <end position="197"/>
    </location>
</feature>
<reference evidence="4 5" key="1">
    <citation type="submission" date="2016-08" db="EMBL/GenBank/DDBJ databases">
        <title>Genome of Bacillus solimangrovi GH2-4.</title>
        <authorList>
            <person name="Lim S."/>
            <person name="Kim B.-C."/>
        </authorList>
    </citation>
    <scope>NUCLEOTIDE SEQUENCE [LARGE SCALE GENOMIC DNA]</scope>
    <source>
        <strain evidence="4 5">GH2-4</strain>
    </source>
</reference>
<dbReference type="SUPFAM" id="SSF54106">
    <property type="entry name" value="LysM domain"/>
    <property type="match status" value="1"/>
</dbReference>
<dbReference type="Gene3D" id="3.10.350.10">
    <property type="entry name" value="LysM domain"/>
    <property type="match status" value="1"/>
</dbReference>
<name>A0A1E5LHE9_9BACI</name>
<gene>
    <name evidence="4" type="ORF">BFG57_00470</name>
</gene>
<dbReference type="AlphaFoldDB" id="A0A1E5LHE9"/>
<evidence type="ECO:0000313" key="4">
    <source>
        <dbReference type="EMBL" id="OEH93502.1"/>
    </source>
</evidence>
<keyword evidence="2" id="KW-0812">Transmembrane</keyword>
<keyword evidence="5" id="KW-1185">Reference proteome</keyword>
<feature type="transmembrane region" description="Helical" evidence="2">
    <location>
        <begin position="53"/>
        <end position="74"/>
    </location>
</feature>
<sequence>MSNEEKDQAELLRSLVKQSKSEEEDEANQTIPPRSQVHGQKQGKTNIKIKYPLARLLVLIFLLLLIIIPAYAFLSNKGDPTTNEPIDIKPSEKVVEQYEMKQKEEVKSEPNEKDNNETVVESQLSPNETEKPESVAQLKHTTPVSKEEYQTYVVKAEDTLFSISMKFFQNRTGEALIKDANNLSAEGTVFEGQKLIIPNSK</sequence>
<evidence type="ECO:0000259" key="3">
    <source>
        <dbReference type="PROSITE" id="PS51782"/>
    </source>
</evidence>
<evidence type="ECO:0000256" key="1">
    <source>
        <dbReference type="SAM" id="MobiDB-lite"/>
    </source>
</evidence>
<organism evidence="4 5">
    <name type="scientific">Bacillus solimangrovi</name>
    <dbReference type="NCBI Taxonomy" id="1305675"/>
    <lineage>
        <taxon>Bacteria</taxon>
        <taxon>Bacillati</taxon>
        <taxon>Bacillota</taxon>
        <taxon>Bacilli</taxon>
        <taxon>Bacillales</taxon>
        <taxon>Bacillaceae</taxon>
        <taxon>Bacillus</taxon>
    </lineage>
</organism>
<feature type="region of interest" description="Disordered" evidence="1">
    <location>
        <begin position="99"/>
        <end position="141"/>
    </location>
</feature>
<dbReference type="InterPro" id="IPR018392">
    <property type="entry name" value="LysM"/>
</dbReference>
<keyword evidence="2" id="KW-1133">Transmembrane helix</keyword>
<dbReference type="CDD" id="cd00118">
    <property type="entry name" value="LysM"/>
    <property type="match status" value="1"/>
</dbReference>
<dbReference type="InterPro" id="IPR036779">
    <property type="entry name" value="LysM_dom_sf"/>
</dbReference>
<feature type="compositionally biased region" description="Polar residues" evidence="1">
    <location>
        <begin position="28"/>
        <end position="44"/>
    </location>
</feature>
<evidence type="ECO:0000313" key="5">
    <source>
        <dbReference type="Proteomes" id="UP000095209"/>
    </source>
</evidence>
<keyword evidence="2" id="KW-0472">Membrane</keyword>
<protein>
    <recommendedName>
        <fullName evidence="3">LysM domain-containing protein</fullName>
    </recommendedName>
</protein>